<evidence type="ECO:0000256" key="3">
    <source>
        <dbReference type="ARBA" id="ARBA00022448"/>
    </source>
</evidence>
<dbReference type="GO" id="GO:0006890">
    <property type="term" value="P:retrograde vesicle-mediated transport, Golgi to endoplasmic reticulum"/>
    <property type="evidence" value="ECO:0007669"/>
    <property type="project" value="TreeGrafter"/>
</dbReference>
<dbReference type="InterPro" id="IPR019529">
    <property type="entry name" value="Syntaxin-18_N"/>
</dbReference>
<evidence type="ECO:0000256" key="4">
    <source>
        <dbReference type="ARBA" id="ARBA00022692"/>
    </source>
</evidence>
<keyword evidence="3" id="KW-0813">Transport</keyword>
<gene>
    <name evidence="11" type="ORF">SAMEA4029010_CIC11G00000004694</name>
</gene>
<keyword evidence="12" id="KW-1185">Reference proteome</keyword>
<protein>
    <submittedName>
        <fullName evidence="11">CIC11C00000004694</fullName>
    </submittedName>
</protein>
<keyword evidence="4" id="KW-0812">Transmembrane</keyword>
<evidence type="ECO:0000313" key="12">
    <source>
        <dbReference type="Proteomes" id="UP000182334"/>
    </source>
</evidence>
<evidence type="ECO:0000313" key="11">
    <source>
        <dbReference type="EMBL" id="SGZ56537.1"/>
    </source>
</evidence>
<dbReference type="GO" id="GO:0031201">
    <property type="term" value="C:SNARE complex"/>
    <property type="evidence" value="ECO:0007669"/>
    <property type="project" value="TreeGrafter"/>
</dbReference>
<keyword evidence="5" id="KW-0653">Protein transport</keyword>
<proteinExistence type="inferred from homology"/>
<organism evidence="11 12">
    <name type="scientific">Sungouiella intermedia</name>
    <dbReference type="NCBI Taxonomy" id="45354"/>
    <lineage>
        <taxon>Eukaryota</taxon>
        <taxon>Fungi</taxon>
        <taxon>Dikarya</taxon>
        <taxon>Ascomycota</taxon>
        <taxon>Saccharomycotina</taxon>
        <taxon>Pichiomycetes</taxon>
        <taxon>Metschnikowiaceae</taxon>
        <taxon>Sungouiella</taxon>
    </lineage>
</organism>
<accession>A0A1L0BYX7</accession>
<evidence type="ECO:0000259" key="10">
    <source>
        <dbReference type="Pfam" id="PF10496"/>
    </source>
</evidence>
<reference evidence="11 12" key="1">
    <citation type="submission" date="2016-10" db="EMBL/GenBank/DDBJ databases">
        <authorList>
            <person name="de Groot N.N."/>
        </authorList>
    </citation>
    <scope>NUCLEOTIDE SEQUENCE [LARGE SCALE GENOMIC DNA]</scope>
    <source>
        <strain evidence="11 12">CBS 141442</strain>
    </source>
</reference>
<dbReference type="GO" id="GO:0015031">
    <property type="term" value="P:protein transport"/>
    <property type="evidence" value="ECO:0007669"/>
    <property type="project" value="UniProtKB-KW"/>
</dbReference>
<keyword evidence="6" id="KW-1133">Transmembrane helix</keyword>
<feature type="domain" description="SNARE-complex protein Syntaxin-18 N-terminal" evidence="10">
    <location>
        <begin position="3"/>
        <end position="88"/>
    </location>
</feature>
<feature type="coiled-coil region" evidence="9">
    <location>
        <begin position="209"/>
        <end position="241"/>
    </location>
</feature>
<dbReference type="PANTHER" id="PTHR15959:SF0">
    <property type="entry name" value="SYNTAXIN-18"/>
    <property type="match status" value="1"/>
</dbReference>
<dbReference type="AlphaFoldDB" id="A0A1L0BYX7"/>
<evidence type="ECO:0000256" key="2">
    <source>
        <dbReference type="ARBA" id="ARBA00009063"/>
    </source>
</evidence>
<evidence type="ECO:0000256" key="8">
    <source>
        <dbReference type="ARBA" id="ARBA00023136"/>
    </source>
</evidence>
<dbReference type="Pfam" id="PF10496">
    <property type="entry name" value="Syntaxin-18_N"/>
    <property type="match status" value="1"/>
</dbReference>
<keyword evidence="7 9" id="KW-0175">Coiled coil</keyword>
<comment type="similarity">
    <text evidence="2">Belongs to the syntaxin family.</text>
</comment>
<dbReference type="PANTHER" id="PTHR15959">
    <property type="entry name" value="SYNTAXIN-18"/>
    <property type="match status" value="1"/>
</dbReference>
<evidence type="ECO:0000256" key="7">
    <source>
        <dbReference type="ARBA" id="ARBA00023054"/>
    </source>
</evidence>
<evidence type="ECO:0000256" key="6">
    <source>
        <dbReference type="ARBA" id="ARBA00022989"/>
    </source>
</evidence>
<name>A0A1L0BYX7_9ASCO</name>
<evidence type="ECO:0000256" key="9">
    <source>
        <dbReference type="SAM" id="Coils"/>
    </source>
</evidence>
<keyword evidence="8" id="KW-0472">Membrane</keyword>
<sequence length="249" mass="29115">MADLTPLFRQCVDIVSKELGTKSSPSVKPPSFLVKDTFIRECDSMYGNLVQMAQFVGEIRPLYLQVNDEFSRFDKRIGSGLSIEDKNKIDEDFKVKVQQVYEKLKFLQSYERKRTQVVESKQKSKGFISGLFSSEEDPELAYDLTLSSHRTQILRFLSDTTKTVNTAFEKMQQKRHNREKQLNLLHFQNLNDDELEAVDAYRQDYQFDVVEDEKQNASFQEELSQQQIQELKLENKELLTMKTNQLIIS</sequence>
<dbReference type="GO" id="GO:0005783">
    <property type="term" value="C:endoplasmic reticulum"/>
    <property type="evidence" value="ECO:0007669"/>
    <property type="project" value="TreeGrafter"/>
</dbReference>
<evidence type="ECO:0000256" key="1">
    <source>
        <dbReference type="ARBA" id="ARBA00004211"/>
    </source>
</evidence>
<dbReference type="OrthoDB" id="342981at2759"/>
<dbReference type="STRING" id="45354.A0A1L0BYX7"/>
<dbReference type="Proteomes" id="UP000182334">
    <property type="component" value="Chromosome V"/>
</dbReference>
<evidence type="ECO:0000256" key="5">
    <source>
        <dbReference type="ARBA" id="ARBA00022927"/>
    </source>
</evidence>
<comment type="subcellular location">
    <subcellularLocation>
        <location evidence="1">Membrane</location>
        <topology evidence="1">Single-pass type IV membrane protein</topology>
    </subcellularLocation>
</comment>
<dbReference type="EMBL" id="LT635760">
    <property type="protein sequence ID" value="SGZ56537.1"/>
    <property type="molecule type" value="Genomic_DNA"/>
</dbReference>